<sequence>MMQNPSLARRSTGKLILLDLDGTLFDHYHSLRCAISAIQDEWPLLASHSRDALIAVYNCALQQAYDKYLNKEITYEETDALKVQEFFSALGLPNPSPDEIVRFRSIYKPAYRSNRRATPGAVETLVRLRKSGYKLAVVTNGQSEDQTAKAEAIGVRHLVDAIFTSEQAGAPKPDGRIFEMALEAFGVIPHEAYMVGDSIDSDIWGGMDAGINTILYDPLAQDSERCLFGVQVPVMQHMGQLLGHFGLQGGLTVTGEYTNK</sequence>
<dbReference type="SFLD" id="SFLDS00003">
    <property type="entry name" value="Haloacid_Dehalogenase"/>
    <property type="match status" value="1"/>
</dbReference>
<reference evidence="1 2" key="1">
    <citation type="submission" date="2024-07" db="EMBL/GenBank/DDBJ databases">
        <title>Section-level genome sequencing and comparative genomics of Aspergillus sections Usti and Cavernicolus.</title>
        <authorList>
            <consortium name="Lawrence Berkeley National Laboratory"/>
            <person name="Nybo J.L."/>
            <person name="Vesth T.C."/>
            <person name="Theobald S."/>
            <person name="Frisvad J.C."/>
            <person name="Larsen T.O."/>
            <person name="Kjaerboelling I."/>
            <person name="Rothschild-Mancinelli K."/>
            <person name="Lyhne E.K."/>
            <person name="Kogle M.E."/>
            <person name="Barry K."/>
            <person name="Clum A."/>
            <person name="Na H."/>
            <person name="Ledsgaard L."/>
            <person name="Lin J."/>
            <person name="Lipzen A."/>
            <person name="Kuo A."/>
            <person name="Riley R."/>
            <person name="Mondo S."/>
            <person name="LaButti K."/>
            <person name="Haridas S."/>
            <person name="Pangalinan J."/>
            <person name="Salamov A.A."/>
            <person name="Simmons B.A."/>
            <person name="Magnuson J.K."/>
            <person name="Chen J."/>
            <person name="Drula E."/>
            <person name="Henrissat B."/>
            <person name="Wiebenga A."/>
            <person name="Lubbers R.J."/>
            <person name="Gomes A.C."/>
            <person name="Macurrencykelacurrency M.R."/>
            <person name="Stajich J."/>
            <person name="Grigoriev I.V."/>
            <person name="Mortensen U.H."/>
            <person name="De vries R.P."/>
            <person name="Baker S.E."/>
            <person name="Andersen M.R."/>
        </authorList>
    </citation>
    <scope>NUCLEOTIDE SEQUENCE [LARGE SCALE GENOMIC DNA]</scope>
    <source>
        <strain evidence="1 2">CBS 756.74</strain>
    </source>
</reference>
<dbReference type="PRINTS" id="PR00413">
    <property type="entry name" value="HADHALOGNASE"/>
</dbReference>
<dbReference type="Gene3D" id="3.40.50.1000">
    <property type="entry name" value="HAD superfamily/HAD-like"/>
    <property type="match status" value="1"/>
</dbReference>
<dbReference type="PANTHER" id="PTHR47478">
    <property type="match status" value="1"/>
</dbReference>
<dbReference type="Proteomes" id="UP001610444">
    <property type="component" value="Unassembled WGS sequence"/>
</dbReference>
<accession>A0ABR4L5K4</accession>
<dbReference type="InterPro" id="IPR006439">
    <property type="entry name" value="HAD-SF_hydro_IA"/>
</dbReference>
<dbReference type="SFLD" id="SFLDG01129">
    <property type="entry name" value="C1.5:_HAD__Beta-PGM__Phosphata"/>
    <property type="match status" value="1"/>
</dbReference>
<dbReference type="SUPFAM" id="SSF56784">
    <property type="entry name" value="HAD-like"/>
    <property type="match status" value="1"/>
</dbReference>
<protein>
    <submittedName>
        <fullName evidence="1">HAD-like domain-containing protein</fullName>
    </submittedName>
</protein>
<dbReference type="Gene3D" id="1.10.150.520">
    <property type="match status" value="1"/>
</dbReference>
<dbReference type="NCBIfam" id="TIGR01509">
    <property type="entry name" value="HAD-SF-IA-v3"/>
    <property type="match status" value="1"/>
</dbReference>
<dbReference type="EMBL" id="JBFXLR010000003">
    <property type="protein sequence ID" value="KAL2859622.1"/>
    <property type="molecule type" value="Genomic_DNA"/>
</dbReference>
<keyword evidence="2" id="KW-1185">Reference proteome</keyword>
<dbReference type="PANTHER" id="PTHR47478:SF1">
    <property type="entry name" value="PYRIMIDINE 5'-NUCLEOTIDASE YJJG"/>
    <property type="match status" value="1"/>
</dbReference>
<dbReference type="GeneID" id="98159510"/>
<name>A0ABR4L5K4_9EURO</name>
<comment type="caution">
    <text evidence="1">The sequence shown here is derived from an EMBL/GenBank/DDBJ whole genome shotgun (WGS) entry which is preliminary data.</text>
</comment>
<dbReference type="InterPro" id="IPR036412">
    <property type="entry name" value="HAD-like_sf"/>
</dbReference>
<dbReference type="InterPro" id="IPR052550">
    <property type="entry name" value="Pyrimidine_5'-ntase_YjjG"/>
</dbReference>
<evidence type="ECO:0000313" key="1">
    <source>
        <dbReference type="EMBL" id="KAL2859622.1"/>
    </source>
</evidence>
<gene>
    <name evidence="1" type="ORF">BJX68DRAFT_262046</name>
</gene>
<evidence type="ECO:0000313" key="2">
    <source>
        <dbReference type="Proteomes" id="UP001610444"/>
    </source>
</evidence>
<organism evidence="1 2">
    <name type="scientific">Aspergillus pseudodeflectus</name>
    <dbReference type="NCBI Taxonomy" id="176178"/>
    <lineage>
        <taxon>Eukaryota</taxon>
        <taxon>Fungi</taxon>
        <taxon>Dikarya</taxon>
        <taxon>Ascomycota</taxon>
        <taxon>Pezizomycotina</taxon>
        <taxon>Eurotiomycetes</taxon>
        <taxon>Eurotiomycetidae</taxon>
        <taxon>Eurotiales</taxon>
        <taxon>Aspergillaceae</taxon>
        <taxon>Aspergillus</taxon>
        <taxon>Aspergillus subgen. Nidulantes</taxon>
    </lineage>
</organism>
<dbReference type="InterPro" id="IPR023214">
    <property type="entry name" value="HAD_sf"/>
</dbReference>
<dbReference type="NCBIfam" id="TIGR01549">
    <property type="entry name" value="HAD-SF-IA-v1"/>
    <property type="match status" value="1"/>
</dbReference>
<dbReference type="RefSeq" id="XP_070904556.1">
    <property type="nucleotide sequence ID" value="XM_071044346.1"/>
</dbReference>
<proteinExistence type="predicted"/>
<dbReference type="Pfam" id="PF00702">
    <property type="entry name" value="Hydrolase"/>
    <property type="match status" value="1"/>
</dbReference>